<sequence length="290" mass="31120">MLGPNTLPPAQEASPLSAAQVASSSPVPVGQSPAGMPPPPTVFKRLLPWACSQGPSDFLSRPFPQTPLSCRSRYSHGLPVPPPCPSESWALPALGLRLVWGLPPAVLWLLLHLFLSSLRPMSHLLPLKTKLQVRLGPVPFLGVCVAFLGCLPSGNSNFLSLPRGDPIISTEAATWPAGRRTGWKRRKSPQATIALDQALLPDGHLVSHLSPMPLASFLVWDEDFARNPSWEGTSDTGPQHPSPVKSLHSHGDALHTFPQDRLDPKTLDSGRPLRGGACPPRPPLLTDGLH</sequence>
<dbReference type="AlphaFoldDB" id="A0A671E3S8"/>
<feature type="region of interest" description="Disordered" evidence="1">
    <location>
        <begin position="229"/>
        <end position="290"/>
    </location>
</feature>
<feature type="compositionally biased region" description="Polar residues" evidence="1">
    <location>
        <begin position="230"/>
        <end position="239"/>
    </location>
</feature>
<dbReference type="GeneTree" id="ENSGT00530000068548"/>
<reference evidence="2" key="4">
    <citation type="submission" date="2025-08" db="UniProtKB">
        <authorList>
            <consortium name="Ensembl"/>
        </authorList>
    </citation>
    <scope>IDENTIFICATION</scope>
</reference>
<accession>A0A671E3S8</accession>
<evidence type="ECO:0000256" key="1">
    <source>
        <dbReference type="SAM" id="MobiDB-lite"/>
    </source>
</evidence>
<organism evidence="2 3">
    <name type="scientific">Rhinolophus ferrumequinum</name>
    <name type="common">Greater horseshoe bat</name>
    <dbReference type="NCBI Taxonomy" id="59479"/>
    <lineage>
        <taxon>Eukaryota</taxon>
        <taxon>Metazoa</taxon>
        <taxon>Chordata</taxon>
        <taxon>Craniata</taxon>
        <taxon>Vertebrata</taxon>
        <taxon>Euteleostomi</taxon>
        <taxon>Mammalia</taxon>
        <taxon>Eutheria</taxon>
        <taxon>Laurasiatheria</taxon>
        <taxon>Chiroptera</taxon>
        <taxon>Yinpterochiroptera</taxon>
        <taxon>Rhinolophoidea</taxon>
        <taxon>Rhinolophidae</taxon>
        <taxon>Rhinolophinae</taxon>
        <taxon>Rhinolophus</taxon>
    </lineage>
</organism>
<feature type="region of interest" description="Disordered" evidence="1">
    <location>
        <begin position="1"/>
        <end position="35"/>
    </location>
</feature>
<keyword evidence="3" id="KW-1185">Reference proteome</keyword>
<feature type="compositionally biased region" description="Basic and acidic residues" evidence="1">
    <location>
        <begin position="249"/>
        <end position="268"/>
    </location>
</feature>
<reference evidence="2 3" key="1">
    <citation type="journal article" date="2015" name="Annu Rev Anim Biosci">
        <title>The Genome 10K Project: a way forward.</title>
        <authorList>
            <person name="Koepfli K.P."/>
            <person name="Paten B."/>
            <person name="O'Brien S.J."/>
            <person name="Koepfli K.P."/>
            <person name="Paten B."/>
            <person name="Antunes A."/>
            <person name="Belov K."/>
            <person name="Bustamante C."/>
            <person name="Castoe T.A."/>
            <person name="Clawson H."/>
            <person name="Crawford A.J."/>
            <person name="Diekhans M."/>
            <person name="Distel D."/>
            <person name="Durbin R."/>
            <person name="Earl D."/>
            <person name="Fujita M.K."/>
            <person name="Gamble T."/>
            <person name="Georges A."/>
            <person name="Gemmell N."/>
            <person name="Gilbert M.T."/>
            <person name="Graves J.M."/>
            <person name="Green R.E."/>
            <person name="Hickey G."/>
            <person name="Jarvis E.D."/>
            <person name="Johnson W."/>
            <person name="Komissarov A."/>
            <person name="Korf I."/>
            <person name="Kuhn R."/>
            <person name="Larkin D.M."/>
            <person name="Lewin H."/>
            <person name="Lopez J.V."/>
            <person name="Ma J."/>
            <person name="Marques-Bonet T."/>
            <person name="Miller W."/>
            <person name="Murphy R."/>
            <person name="Pevzner P."/>
            <person name="Shapiro B."/>
            <person name="Steiner C."/>
            <person name="Tamazian G."/>
            <person name="Venkatesh B."/>
            <person name="Wang J."/>
            <person name="Wayne R."/>
            <person name="Wiley E."/>
            <person name="Yang H."/>
            <person name="Zhang G."/>
            <person name="Haussler D."/>
            <person name="Ryder O."/>
            <person name="O'Brien S.J."/>
        </authorList>
    </citation>
    <scope>NUCLEOTIDE SEQUENCE</scope>
</reference>
<dbReference type="Proteomes" id="UP000472240">
    <property type="component" value="Chromosome 6"/>
</dbReference>
<reference evidence="2" key="5">
    <citation type="submission" date="2025-09" db="UniProtKB">
        <authorList>
            <consortium name="Ensembl"/>
        </authorList>
    </citation>
    <scope>IDENTIFICATION</scope>
</reference>
<proteinExistence type="predicted"/>
<feature type="compositionally biased region" description="Low complexity" evidence="1">
    <location>
        <begin position="13"/>
        <end position="34"/>
    </location>
</feature>
<reference evidence="3" key="3">
    <citation type="submission" date="2018-12" db="EMBL/GenBank/DDBJ databases">
        <title>G10K-VGP greater horseshoe bat female genome, primary haplotype.</title>
        <authorList>
            <person name="Teeling E."/>
            <person name="Myers G."/>
            <person name="Vernes S."/>
            <person name="Pippel M."/>
            <person name="Winkler S."/>
            <person name="Fedrigo O."/>
            <person name="Rhie A."/>
            <person name="Koren S."/>
            <person name="Phillippy A."/>
            <person name="Lewin H."/>
            <person name="Damas J."/>
            <person name="Howe K."/>
            <person name="Mountcastle J."/>
            <person name="Jarvis E.D."/>
        </authorList>
    </citation>
    <scope>NUCLEOTIDE SEQUENCE [LARGE SCALE GENOMIC DNA]</scope>
</reference>
<name>A0A671E3S8_RHIFE</name>
<protein>
    <submittedName>
        <fullName evidence="2">Uncharacterized protein</fullName>
    </submittedName>
</protein>
<dbReference type="InParanoid" id="A0A671E3S8"/>
<dbReference type="Ensembl" id="ENSRFET00010008500.1">
    <property type="protein sequence ID" value="ENSRFEP00010007725.1"/>
    <property type="gene ID" value="ENSRFEG00010005271.1"/>
</dbReference>
<evidence type="ECO:0000313" key="2">
    <source>
        <dbReference type="Ensembl" id="ENSRFEP00010007725.1"/>
    </source>
</evidence>
<reference evidence="2 3" key="2">
    <citation type="journal article" date="2018" name="Annu Rev Anim Biosci">
        <title>Bat Biology, Genomes, and the Bat1K Project: To Generate Chromosome-Level Genomes for All Living Bat Species.</title>
        <authorList>
            <person name="Teeling E.C."/>
            <person name="Vernes S.C."/>
            <person name="Davalos L.M."/>
            <person name="Ray D.A."/>
            <person name="Gilbert M.T.P."/>
            <person name="Myers E."/>
        </authorList>
    </citation>
    <scope>NUCLEOTIDE SEQUENCE</scope>
</reference>
<evidence type="ECO:0000313" key="3">
    <source>
        <dbReference type="Proteomes" id="UP000472240"/>
    </source>
</evidence>